<accession>A0A1H3ISH6</accession>
<dbReference type="RefSeq" id="WP_242873581.1">
    <property type="nucleotide sequence ID" value="NZ_FNOU01000024.1"/>
</dbReference>
<feature type="compositionally biased region" description="Low complexity" evidence="1">
    <location>
        <begin position="342"/>
        <end position="365"/>
    </location>
</feature>
<feature type="transmembrane region" description="Helical" evidence="2">
    <location>
        <begin position="318"/>
        <end position="336"/>
    </location>
</feature>
<keyword evidence="2" id="KW-0472">Membrane</keyword>
<feature type="domain" description="Putative host cell surface-exposed lipoprotein Ltp-like HTH region" evidence="3">
    <location>
        <begin position="424"/>
        <end position="467"/>
    </location>
</feature>
<feature type="region of interest" description="Disordered" evidence="1">
    <location>
        <begin position="342"/>
        <end position="378"/>
    </location>
</feature>
<sequence>MNQRLTVKGNLDDWMENSVTALEGLGFTEIRKFADGITTKANGATLSIRFSKSDDKINLELSGSDNLVQTYRDAVTKVFNGKPVERTSIEENSSGPNNESEKIEFIATSRVYNKFEVDENHKLWLVRVASNGKLIQSIYHYDDIVSYELMEDGESVVSGGVGRAVAGGILFGGVGAIVGGVTGKKKQKDFCRALQIKVTVRDLNKPVVYIPFISGKTKKSSSKYKEAINQAQRCLSLIEIICKEADSPQYQSEEKVPIKNVQVGKSQVNASNKSSVCTSDVAISDVKWYKKTWFTVVMLIFFWPVGLVLMWANKKFNMVARVIISVICGFILIGMITNPTSTKTTTTTSSTTQTTASQPSATAAPTPTPEPTPEITTSQKNALRSAKSYLGYTAFSYSGLISQLEYEKYSSEDATYAADNCGADWNEQAAKAAKQYLDYTSFSREGLIDQLLYEGYTEEQAEYGVNSVGL</sequence>
<evidence type="ECO:0000256" key="2">
    <source>
        <dbReference type="SAM" id="Phobius"/>
    </source>
</evidence>
<evidence type="ECO:0000313" key="5">
    <source>
        <dbReference type="Proteomes" id="UP000199652"/>
    </source>
</evidence>
<proteinExistence type="predicted"/>
<dbReference type="AlphaFoldDB" id="A0A1H3ISH6"/>
<dbReference type="Pfam" id="PF07553">
    <property type="entry name" value="Lipoprotein_Ltp"/>
    <property type="match status" value="2"/>
</dbReference>
<name>A0A1H3ISH6_EUBBA</name>
<dbReference type="Gene3D" id="1.10.10.10">
    <property type="entry name" value="Winged helix-like DNA-binding domain superfamily/Winged helix DNA-binding domain"/>
    <property type="match status" value="2"/>
</dbReference>
<evidence type="ECO:0000259" key="3">
    <source>
        <dbReference type="Pfam" id="PF07553"/>
    </source>
</evidence>
<protein>
    <submittedName>
        <fullName evidence="4">Host cell surface-exposed lipoprotein</fullName>
    </submittedName>
</protein>
<reference evidence="5" key="1">
    <citation type="submission" date="2016-10" db="EMBL/GenBank/DDBJ databases">
        <authorList>
            <person name="Varghese N."/>
            <person name="Submissions S."/>
        </authorList>
    </citation>
    <scope>NUCLEOTIDE SEQUENCE [LARGE SCALE GENOMIC DNA]</scope>
    <source>
        <strain evidence="5">VPI 5359</strain>
    </source>
</reference>
<dbReference type="STRING" id="1528.SAMN04488579_12459"/>
<evidence type="ECO:0000256" key="1">
    <source>
        <dbReference type="SAM" id="MobiDB-lite"/>
    </source>
</evidence>
<dbReference type="InterPro" id="IPR011434">
    <property type="entry name" value="Ltp-like_HTH"/>
</dbReference>
<keyword evidence="4" id="KW-0449">Lipoprotein</keyword>
<gene>
    <name evidence="4" type="ORF">SAMN04488579_12459</name>
</gene>
<feature type="domain" description="Putative host cell surface-exposed lipoprotein Ltp-like HTH region" evidence="3">
    <location>
        <begin position="379"/>
        <end position="420"/>
    </location>
</feature>
<keyword evidence="2" id="KW-0812">Transmembrane</keyword>
<dbReference type="InterPro" id="IPR036388">
    <property type="entry name" value="WH-like_DNA-bd_sf"/>
</dbReference>
<organism evidence="4 5">
    <name type="scientific">Eubacterium barkeri</name>
    <name type="common">Clostridium barkeri</name>
    <dbReference type="NCBI Taxonomy" id="1528"/>
    <lineage>
        <taxon>Bacteria</taxon>
        <taxon>Bacillati</taxon>
        <taxon>Bacillota</taxon>
        <taxon>Clostridia</taxon>
        <taxon>Eubacteriales</taxon>
        <taxon>Eubacteriaceae</taxon>
        <taxon>Eubacterium</taxon>
    </lineage>
</organism>
<keyword evidence="5" id="KW-1185">Reference proteome</keyword>
<dbReference type="EMBL" id="FNOU01000024">
    <property type="protein sequence ID" value="SDY30507.1"/>
    <property type="molecule type" value="Genomic_DNA"/>
</dbReference>
<keyword evidence="2" id="KW-1133">Transmembrane helix</keyword>
<evidence type="ECO:0000313" key="4">
    <source>
        <dbReference type="EMBL" id="SDY30507.1"/>
    </source>
</evidence>
<feature type="transmembrane region" description="Helical" evidence="2">
    <location>
        <begin position="293"/>
        <end position="312"/>
    </location>
</feature>
<dbReference type="Proteomes" id="UP000199652">
    <property type="component" value="Unassembled WGS sequence"/>
</dbReference>